<feature type="domain" description="Cleavage inducing molecular chaperone Jiv" evidence="3">
    <location>
        <begin position="348"/>
        <end position="445"/>
    </location>
</feature>
<gene>
    <name evidence="4" type="ORF">GH714_039728</name>
</gene>
<dbReference type="Pfam" id="PF14901">
    <property type="entry name" value="Jiv90"/>
    <property type="match status" value="1"/>
</dbReference>
<name>A0A6A6MG14_HEVBR</name>
<protein>
    <recommendedName>
        <fullName evidence="3">Cleavage inducing molecular chaperone Jiv domain-containing protein</fullName>
    </recommendedName>
</protein>
<dbReference type="PANTHER" id="PTHR45270:SF4">
    <property type="entry name" value="CHAPERONE DNAJ-DOMAIN SUPERFAMILY PROTEIN"/>
    <property type="match status" value="1"/>
</dbReference>
<evidence type="ECO:0000256" key="2">
    <source>
        <dbReference type="SAM" id="Phobius"/>
    </source>
</evidence>
<dbReference type="Proteomes" id="UP000467840">
    <property type="component" value="Chromosome 14"/>
</dbReference>
<evidence type="ECO:0000259" key="3">
    <source>
        <dbReference type="Pfam" id="PF14901"/>
    </source>
</evidence>
<dbReference type="InterPro" id="IPR032843">
    <property type="entry name" value="Jiv"/>
</dbReference>
<keyword evidence="2" id="KW-1133">Transmembrane helix</keyword>
<feature type="transmembrane region" description="Helical" evidence="2">
    <location>
        <begin position="141"/>
        <end position="166"/>
    </location>
</feature>
<keyword evidence="2" id="KW-0812">Transmembrane</keyword>
<dbReference type="AlphaFoldDB" id="A0A6A6MG14"/>
<dbReference type="SUPFAM" id="SSF46565">
    <property type="entry name" value="Chaperone J-domain"/>
    <property type="match status" value="1"/>
</dbReference>
<comment type="caution">
    <text evidence="4">The sequence shown here is derived from an EMBL/GenBank/DDBJ whole genome shotgun (WGS) entry which is preliminary data.</text>
</comment>
<keyword evidence="2" id="KW-0472">Membrane</keyword>
<feature type="transmembrane region" description="Helical" evidence="2">
    <location>
        <begin position="206"/>
        <end position="229"/>
    </location>
</feature>
<proteinExistence type="predicted"/>
<keyword evidence="5" id="KW-1185">Reference proteome</keyword>
<feature type="transmembrane region" description="Helical" evidence="2">
    <location>
        <begin position="115"/>
        <end position="134"/>
    </location>
</feature>
<reference evidence="4 5" key="1">
    <citation type="journal article" date="2020" name="Mol. Plant">
        <title>The Chromosome-Based Rubber Tree Genome Provides New Insights into Spurge Genome Evolution and Rubber Biosynthesis.</title>
        <authorList>
            <person name="Liu J."/>
            <person name="Shi C."/>
            <person name="Shi C.C."/>
            <person name="Li W."/>
            <person name="Zhang Q.J."/>
            <person name="Zhang Y."/>
            <person name="Li K."/>
            <person name="Lu H.F."/>
            <person name="Shi C."/>
            <person name="Zhu S.T."/>
            <person name="Xiao Z.Y."/>
            <person name="Nan H."/>
            <person name="Yue Y."/>
            <person name="Zhu X.G."/>
            <person name="Wu Y."/>
            <person name="Hong X.N."/>
            <person name="Fan G.Y."/>
            <person name="Tong Y."/>
            <person name="Zhang D."/>
            <person name="Mao C.L."/>
            <person name="Liu Y.L."/>
            <person name="Hao S.J."/>
            <person name="Liu W.Q."/>
            <person name="Lv M.Q."/>
            <person name="Zhang H.B."/>
            <person name="Liu Y."/>
            <person name="Hu-Tang G.R."/>
            <person name="Wang J.P."/>
            <person name="Wang J.H."/>
            <person name="Sun Y.H."/>
            <person name="Ni S.B."/>
            <person name="Chen W.B."/>
            <person name="Zhang X.C."/>
            <person name="Jiao Y.N."/>
            <person name="Eichler E.E."/>
            <person name="Li G.H."/>
            <person name="Liu X."/>
            <person name="Gao L.Z."/>
        </authorList>
    </citation>
    <scope>NUCLEOTIDE SEQUENCE [LARGE SCALE GENOMIC DNA]</scope>
    <source>
        <strain evidence="5">cv. GT1</strain>
        <tissue evidence="4">Leaf</tissue>
    </source>
</reference>
<feature type="region of interest" description="Disordered" evidence="1">
    <location>
        <begin position="444"/>
        <end position="477"/>
    </location>
</feature>
<evidence type="ECO:0000256" key="1">
    <source>
        <dbReference type="SAM" id="MobiDB-lite"/>
    </source>
</evidence>
<sequence>MSQRNNSGYCSSCSVKTPGVKQGNGALPSWESGPKHAKKELNYLLNGLHLKNLMENADVSGNVAFRNLKASTLSILKVAGDWLERNRPLFARVTTNMYNACYYVKLKVEQAYPVVLKWLIHFGNIMLLLSMIWLDCTLKRFLIVMAIAAFVGVFIGLTLGLLVVAISGTVFLWLYGSFWTTIFFIIIGGLAFMLSHERLALLTTTVYSVYCAWIYVGWFGFILALHLSFISRLSSDRSPGVPSTSGADSELTSEEEVFWLLNCTDHYSVLDLSRYENLDVYLLKREYRKKVLLDSLKRKAYDDELRREELLNYFCRFQNTSQKNGERGFFASGFAHSEAEGDDPFGESRLIACKKCNNFHIWIHTKKSKSRARWCQDCKDFHQAKYGDGWVEQSSQPFFFGSLQKVDAPTAYVCVDSKIYNATEWYICEGMRCPANTHKPSFHVNTSVTSKGSSSGQSSGRMPASNMEETMTEEEFF</sequence>
<dbReference type="InterPro" id="IPR036869">
    <property type="entry name" value="J_dom_sf"/>
</dbReference>
<feature type="transmembrane region" description="Helical" evidence="2">
    <location>
        <begin position="172"/>
        <end position="194"/>
    </location>
</feature>
<dbReference type="PANTHER" id="PTHR45270">
    <property type="entry name" value="OS03G0832900 PROTEIN"/>
    <property type="match status" value="1"/>
</dbReference>
<accession>A0A6A6MG14</accession>
<evidence type="ECO:0000313" key="5">
    <source>
        <dbReference type="Proteomes" id="UP000467840"/>
    </source>
</evidence>
<organism evidence="4 5">
    <name type="scientific">Hevea brasiliensis</name>
    <name type="common">Para rubber tree</name>
    <name type="synonym">Siphonia brasiliensis</name>
    <dbReference type="NCBI Taxonomy" id="3981"/>
    <lineage>
        <taxon>Eukaryota</taxon>
        <taxon>Viridiplantae</taxon>
        <taxon>Streptophyta</taxon>
        <taxon>Embryophyta</taxon>
        <taxon>Tracheophyta</taxon>
        <taxon>Spermatophyta</taxon>
        <taxon>Magnoliopsida</taxon>
        <taxon>eudicotyledons</taxon>
        <taxon>Gunneridae</taxon>
        <taxon>Pentapetalae</taxon>
        <taxon>rosids</taxon>
        <taxon>fabids</taxon>
        <taxon>Malpighiales</taxon>
        <taxon>Euphorbiaceae</taxon>
        <taxon>Crotonoideae</taxon>
        <taxon>Micrandreae</taxon>
        <taxon>Hevea</taxon>
    </lineage>
</organism>
<feature type="compositionally biased region" description="Low complexity" evidence="1">
    <location>
        <begin position="447"/>
        <end position="469"/>
    </location>
</feature>
<evidence type="ECO:0000313" key="4">
    <source>
        <dbReference type="EMBL" id="KAF2312711.1"/>
    </source>
</evidence>
<dbReference type="EMBL" id="JAAGAX010000006">
    <property type="protein sequence ID" value="KAF2312711.1"/>
    <property type="molecule type" value="Genomic_DNA"/>
</dbReference>